<name>W4V943_9FIRM</name>
<sequence>MDAALSFNETKIMQEGIQSINARMLKKLRQREDVYKAWKIGEPFSNIEVGCCELKLSKPCKMKTAGLMKKEFGTLEESLNWEWYAA</sequence>
<organism evidence="1 2">
    <name type="scientific">Acetivibrio straminisolvens JCM 21531</name>
    <dbReference type="NCBI Taxonomy" id="1294263"/>
    <lineage>
        <taxon>Bacteria</taxon>
        <taxon>Bacillati</taxon>
        <taxon>Bacillota</taxon>
        <taxon>Clostridia</taxon>
        <taxon>Eubacteriales</taxon>
        <taxon>Oscillospiraceae</taxon>
        <taxon>Acetivibrio</taxon>
    </lineage>
</organism>
<keyword evidence="1" id="KW-0067">ATP-binding</keyword>
<proteinExistence type="predicted"/>
<accession>W4V943</accession>
<evidence type="ECO:0000313" key="2">
    <source>
        <dbReference type="Proteomes" id="UP000019109"/>
    </source>
</evidence>
<keyword evidence="1" id="KW-0347">Helicase</keyword>
<protein>
    <submittedName>
        <fullName evidence="1">DEAD/DEAH box helicase</fullName>
    </submittedName>
</protein>
<dbReference type="EMBL" id="BAVR01000043">
    <property type="protein sequence ID" value="GAE89686.1"/>
    <property type="molecule type" value="Genomic_DNA"/>
</dbReference>
<keyword evidence="1" id="KW-0378">Hydrolase</keyword>
<dbReference type="STRING" id="1294263.JCM21531_3234"/>
<gene>
    <name evidence="1" type="ORF">JCM21531_3234</name>
</gene>
<comment type="caution">
    <text evidence="1">The sequence shown here is derived from an EMBL/GenBank/DDBJ whole genome shotgun (WGS) entry which is preliminary data.</text>
</comment>
<keyword evidence="1" id="KW-0547">Nucleotide-binding</keyword>
<dbReference type="Proteomes" id="UP000019109">
    <property type="component" value="Unassembled WGS sequence"/>
</dbReference>
<evidence type="ECO:0000313" key="1">
    <source>
        <dbReference type="EMBL" id="GAE89686.1"/>
    </source>
</evidence>
<dbReference type="GO" id="GO:0004386">
    <property type="term" value="F:helicase activity"/>
    <property type="evidence" value="ECO:0007669"/>
    <property type="project" value="UniProtKB-KW"/>
</dbReference>
<reference evidence="1" key="1">
    <citation type="journal article" date="2014" name="Genome Announc.">
        <title>Draft Genome Sequence of Clostridium straminisolvens Strain JCM 21531T, Isolated from a Cellulose-Degrading Bacterial Community.</title>
        <authorList>
            <person name="Yuki M."/>
            <person name="Oshima K."/>
            <person name="Suda W."/>
            <person name="Sakamoto M."/>
            <person name="Kitamura K."/>
            <person name="Iida T."/>
            <person name="Hattori M."/>
            <person name="Ohkuma M."/>
        </authorList>
    </citation>
    <scope>NUCLEOTIDE SEQUENCE [LARGE SCALE GENOMIC DNA]</scope>
    <source>
        <strain evidence="1">JCM 21531</strain>
    </source>
</reference>
<dbReference type="AlphaFoldDB" id="W4V943"/>
<keyword evidence="2" id="KW-1185">Reference proteome</keyword>